<keyword evidence="1 2" id="KW-0732">Signal</keyword>
<reference evidence="3 4" key="1">
    <citation type="submission" date="2024-07" db="EMBL/GenBank/DDBJ databases">
        <title>Uliginosibacterium paludis KCTC:42655.</title>
        <authorList>
            <person name="Kim M.K."/>
        </authorList>
    </citation>
    <scope>NUCLEOTIDE SEQUENCE [LARGE SCALE GENOMIC DNA]</scope>
    <source>
        <strain evidence="3 4">KCTC 42655</strain>
    </source>
</reference>
<dbReference type="PANTHER" id="PTHR31284">
    <property type="entry name" value="ACID PHOSPHATASE-LIKE PROTEIN"/>
    <property type="match status" value="1"/>
</dbReference>
<feature type="chain" id="PRO_5046632268" evidence="2">
    <location>
        <begin position="22"/>
        <end position="286"/>
    </location>
</feature>
<evidence type="ECO:0000313" key="4">
    <source>
        <dbReference type="Proteomes" id="UP001548590"/>
    </source>
</evidence>
<organism evidence="3 4">
    <name type="scientific">Uliginosibacterium paludis</name>
    <dbReference type="NCBI Taxonomy" id="1615952"/>
    <lineage>
        <taxon>Bacteria</taxon>
        <taxon>Pseudomonadati</taxon>
        <taxon>Pseudomonadota</taxon>
        <taxon>Betaproteobacteria</taxon>
        <taxon>Rhodocyclales</taxon>
        <taxon>Zoogloeaceae</taxon>
        <taxon>Uliginosibacterium</taxon>
    </lineage>
</organism>
<accession>A0ABV2CT97</accession>
<dbReference type="SUPFAM" id="SSF56784">
    <property type="entry name" value="HAD-like"/>
    <property type="match status" value="1"/>
</dbReference>
<proteinExistence type="predicted"/>
<dbReference type="Gene3D" id="3.40.50.1000">
    <property type="entry name" value="HAD superfamily/HAD-like"/>
    <property type="match status" value="1"/>
</dbReference>
<dbReference type="SFLD" id="SFLDG01125">
    <property type="entry name" value="C1.1:_Acid_Phosphatase_Like"/>
    <property type="match status" value="1"/>
</dbReference>
<gene>
    <name evidence="3" type="ORF">ABVT11_14990</name>
</gene>
<dbReference type="Pfam" id="PF03767">
    <property type="entry name" value="Acid_phosphat_B"/>
    <property type="match status" value="1"/>
</dbReference>
<dbReference type="PANTHER" id="PTHR31284:SF10">
    <property type="entry name" value="ACID PHOSPHATASE-LIKE PROTEIN"/>
    <property type="match status" value="1"/>
</dbReference>
<dbReference type="EMBL" id="JBEWLZ010000009">
    <property type="protein sequence ID" value="MET1491143.1"/>
    <property type="molecule type" value="Genomic_DNA"/>
</dbReference>
<sequence length="286" mass="30775">MKASSIAAAVALSLLAGAASAEPTTRSISQVNGVYWTQFSLEHHAAAAMAYQAATAALPGLIRSKAWASLERGEASRKRPAVVLDVDETVLDNSAYDAWAVQTNQSFAPKSWAAWLALEEALAVPGAVAFTQQAARLGADVFYVTNRECTPEPTDPCPALTHTQNNLRKLGFPRANDPAAFMLRKQRPEWNSSDKSARRETIARTHHIVMLVGDDMGDFLPVDSVARLRKGEPDAAAQALLANFGKNLFMIPNPSYGSWEKALPADPAARIPLLKGPDSWAGKTEP</sequence>
<name>A0ABV2CT97_9RHOO</name>
<dbReference type="InterPro" id="IPR023214">
    <property type="entry name" value="HAD_sf"/>
</dbReference>
<evidence type="ECO:0000256" key="1">
    <source>
        <dbReference type="ARBA" id="ARBA00022729"/>
    </source>
</evidence>
<dbReference type="RefSeq" id="WP_345928706.1">
    <property type="nucleotide sequence ID" value="NZ_JBDIVF010000007.1"/>
</dbReference>
<feature type="signal peptide" evidence="2">
    <location>
        <begin position="1"/>
        <end position="21"/>
    </location>
</feature>
<comment type="caution">
    <text evidence="3">The sequence shown here is derived from an EMBL/GenBank/DDBJ whole genome shotgun (WGS) entry which is preliminary data.</text>
</comment>
<dbReference type="SFLD" id="SFLDS00003">
    <property type="entry name" value="Haloacid_Dehalogenase"/>
    <property type="match status" value="1"/>
</dbReference>
<evidence type="ECO:0000313" key="3">
    <source>
        <dbReference type="EMBL" id="MET1491143.1"/>
    </source>
</evidence>
<keyword evidence="4" id="KW-1185">Reference proteome</keyword>
<dbReference type="Proteomes" id="UP001548590">
    <property type="component" value="Unassembled WGS sequence"/>
</dbReference>
<dbReference type="InterPro" id="IPR036412">
    <property type="entry name" value="HAD-like_sf"/>
</dbReference>
<protein>
    <submittedName>
        <fullName evidence="3">HAD family acid phosphatase</fullName>
    </submittedName>
</protein>
<dbReference type="InterPro" id="IPR006423">
    <property type="entry name" value="Lipo_e_P4"/>
</dbReference>
<dbReference type="InterPro" id="IPR005519">
    <property type="entry name" value="Acid_phosphat_B-like"/>
</dbReference>
<evidence type="ECO:0000256" key="2">
    <source>
        <dbReference type="SAM" id="SignalP"/>
    </source>
</evidence>